<dbReference type="GO" id="GO:0016887">
    <property type="term" value="F:ATP hydrolysis activity"/>
    <property type="evidence" value="ECO:0007669"/>
    <property type="project" value="TreeGrafter"/>
</dbReference>
<dbReference type="SUPFAM" id="SSF52540">
    <property type="entry name" value="P-loop containing nucleoside triphosphate hydrolases"/>
    <property type="match status" value="1"/>
</dbReference>
<dbReference type="GO" id="GO:0005524">
    <property type="term" value="F:ATP binding"/>
    <property type="evidence" value="ECO:0007669"/>
    <property type="project" value="TreeGrafter"/>
</dbReference>
<dbReference type="InterPro" id="IPR050625">
    <property type="entry name" value="ParA/MinD_ATPase"/>
</dbReference>
<dbReference type="Proteomes" id="UP001157160">
    <property type="component" value="Unassembled WGS sequence"/>
</dbReference>
<evidence type="ECO:0000313" key="2">
    <source>
        <dbReference type="Proteomes" id="UP001157160"/>
    </source>
</evidence>
<name>A0AA37UFF0_9MICO</name>
<evidence type="ECO:0008006" key="3">
    <source>
        <dbReference type="Google" id="ProtNLM"/>
    </source>
</evidence>
<dbReference type="RefSeq" id="WP_284231003.1">
    <property type="nucleotide sequence ID" value="NZ_BSUL01000001.1"/>
</dbReference>
<dbReference type="AlphaFoldDB" id="A0AA37UFF0"/>
<organism evidence="1 2">
    <name type="scientific">Arenivirga flava</name>
    <dbReference type="NCBI Taxonomy" id="1930060"/>
    <lineage>
        <taxon>Bacteria</taxon>
        <taxon>Bacillati</taxon>
        <taxon>Actinomycetota</taxon>
        <taxon>Actinomycetes</taxon>
        <taxon>Micrococcales</taxon>
        <taxon>Microbacteriaceae</taxon>
        <taxon>Arenivirga</taxon>
    </lineage>
</organism>
<reference evidence="1 2" key="1">
    <citation type="journal article" date="2014" name="Int. J. Syst. Evol. Microbiol.">
        <title>Complete genome sequence of Corynebacterium casei LMG S-19264T (=DSM 44701T), isolated from a smear-ripened cheese.</title>
        <authorList>
            <consortium name="US DOE Joint Genome Institute (JGI-PGF)"/>
            <person name="Walter F."/>
            <person name="Albersmeier A."/>
            <person name="Kalinowski J."/>
            <person name="Ruckert C."/>
        </authorList>
    </citation>
    <scope>NUCLEOTIDE SEQUENCE [LARGE SCALE GENOMIC DNA]</scope>
    <source>
        <strain evidence="1 2">NBRC 112289</strain>
    </source>
</reference>
<dbReference type="InterPro" id="IPR027417">
    <property type="entry name" value="P-loop_NTPase"/>
</dbReference>
<gene>
    <name evidence="1" type="ORF">GCM10025874_12170</name>
</gene>
<dbReference type="PANTHER" id="PTHR43384:SF13">
    <property type="entry name" value="SLR0110 PROTEIN"/>
    <property type="match status" value="1"/>
</dbReference>
<sequence>MTAVALVGPPRALEGLAEELRRHGHDLAVSARAADELVAAGLVGLGIVVAVAEPRSLDEPLLDACDRSGVPIVALAATDADRRHALAVGVLEIADARDGWAGIEQLVALGAVRPTALKTGRVVAVWGPAGAPGRTSVAIAVATELAAQGRRALLVDADTLGAAVAPTLGMLDEAPGFAAACRLAAADALDHAELERVAQHVRARRGGFRVLTGIARPSRWPELSADRVEAVLRACRTWADDVVVDTGFCLEQDEEISSDLLAPRRHAATLATLREADAVLQVGSADPVGIARLLRARPDALEAAEGAGTTVVMNRLRTGAVGLGARGQVARTLARFGAAEDPAFIPYDRAAFDTAVLEGGTLQDAAPRSSAALAIGQLVRERLLGEAPTRERELVADYAG</sequence>
<keyword evidence="2" id="KW-1185">Reference proteome</keyword>
<protein>
    <recommendedName>
        <fullName evidence="3">CobQ/CobB/MinD/ParA nucleotide binding domain-containing protein</fullName>
    </recommendedName>
</protein>
<dbReference type="Gene3D" id="3.40.50.300">
    <property type="entry name" value="P-loop containing nucleotide triphosphate hydrolases"/>
    <property type="match status" value="1"/>
</dbReference>
<dbReference type="GO" id="GO:0009898">
    <property type="term" value="C:cytoplasmic side of plasma membrane"/>
    <property type="evidence" value="ECO:0007669"/>
    <property type="project" value="TreeGrafter"/>
</dbReference>
<dbReference type="GO" id="GO:0051782">
    <property type="term" value="P:negative regulation of cell division"/>
    <property type="evidence" value="ECO:0007669"/>
    <property type="project" value="TreeGrafter"/>
</dbReference>
<comment type="caution">
    <text evidence="1">The sequence shown here is derived from an EMBL/GenBank/DDBJ whole genome shotgun (WGS) entry which is preliminary data.</text>
</comment>
<dbReference type="EMBL" id="BSUL01000001">
    <property type="protein sequence ID" value="GMA27964.1"/>
    <property type="molecule type" value="Genomic_DNA"/>
</dbReference>
<accession>A0AA37UFF0</accession>
<dbReference type="GO" id="GO:0005829">
    <property type="term" value="C:cytosol"/>
    <property type="evidence" value="ECO:0007669"/>
    <property type="project" value="TreeGrafter"/>
</dbReference>
<dbReference type="PANTHER" id="PTHR43384">
    <property type="entry name" value="SEPTUM SITE-DETERMINING PROTEIN MIND HOMOLOG, CHLOROPLASTIC-RELATED"/>
    <property type="match status" value="1"/>
</dbReference>
<proteinExistence type="predicted"/>
<evidence type="ECO:0000313" key="1">
    <source>
        <dbReference type="EMBL" id="GMA27964.1"/>
    </source>
</evidence>